<comment type="subcellular location">
    <subcellularLocation>
        <location evidence="1">Membrane</location>
        <topology evidence="1">Multi-pass membrane protein</topology>
    </subcellularLocation>
</comment>
<dbReference type="EMBL" id="JAHRHJ020000006">
    <property type="protein sequence ID" value="KAH9311917.1"/>
    <property type="molecule type" value="Genomic_DNA"/>
</dbReference>
<evidence type="ECO:0000256" key="4">
    <source>
        <dbReference type="ARBA" id="ARBA00022692"/>
    </source>
</evidence>
<dbReference type="Pfam" id="PF07885">
    <property type="entry name" value="Ion_trans_2"/>
    <property type="match status" value="1"/>
</dbReference>
<keyword evidence="4 9" id="KW-0812">Transmembrane</keyword>
<dbReference type="PANTHER" id="PTHR11003:SF303">
    <property type="entry name" value="OS01G0696100 PROTEIN"/>
    <property type="match status" value="1"/>
</dbReference>
<evidence type="ECO:0000256" key="9">
    <source>
        <dbReference type="SAM" id="Phobius"/>
    </source>
</evidence>
<evidence type="ECO:0000259" key="10">
    <source>
        <dbReference type="Pfam" id="PF07885"/>
    </source>
</evidence>
<feature type="transmembrane region" description="Helical" evidence="9">
    <location>
        <begin position="61"/>
        <end position="81"/>
    </location>
</feature>
<keyword evidence="6" id="KW-0406">Ion transport</keyword>
<feature type="non-terminal residue" evidence="11">
    <location>
        <position position="118"/>
    </location>
</feature>
<protein>
    <recommendedName>
        <fullName evidence="10">Potassium channel domain-containing protein</fullName>
    </recommendedName>
</protein>
<feature type="domain" description="Potassium channel" evidence="10">
    <location>
        <begin position="14"/>
        <end position="83"/>
    </location>
</feature>
<keyword evidence="5 9" id="KW-1133">Transmembrane helix</keyword>
<evidence type="ECO:0000313" key="12">
    <source>
        <dbReference type="Proteomes" id="UP000824469"/>
    </source>
</evidence>
<proteinExistence type="inferred from homology"/>
<dbReference type="GO" id="GO:0022841">
    <property type="term" value="F:potassium ion leak channel activity"/>
    <property type="evidence" value="ECO:0007669"/>
    <property type="project" value="TreeGrafter"/>
</dbReference>
<dbReference type="GO" id="GO:0015271">
    <property type="term" value="F:outward rectifier potassium channel activity"/>
    <property type="evidence" value="ECO:0007669"/>
    <property type="project" value="TreeGrafter"/>
</dbReference>
<dbReference type="OMA" id="REMAKWI"/>
<sequence>MRIRIKVALALAVVVLCIGVGTLVVHRVEDLSWADSFYLAVTSVTTVGYGDYAFETTQGRLFALLWLLVSTLAVARAFLYLAELRIDKRNRVIAKWILHRDMTVRDLLAADLDNNGVV</sequence>
<evidence type="ECO:0000256" key="8">
    <source>
        <dbReference type="ARBA" id="ARBA00023303"/>
    </source>
</evidence>
<dbReference type="Gene3D" id="1.10.287.70">
    <property type="match status" value="1"/>
</dbReference>
<reference evidence="11 12" key="1">
    <citation type="journal article" date="2021" name="Nat. Plants">
        <title>The Taxus genome provides insights into paclitaxel biosynthesis.</title>
        <authorList>
            <person name="Xiong X."/>
            <person name="Gou J."/>
            <person name="Liao Q."/>
            <person name="Li Y."/>
            <person name="Zhou Q."/>
            <person name="Bi G."/>
            <person name="Li C."/>
            <person name="Du R."/>
            <person name="Wang X."/>
            <person name="Sun T."/>
            <person name="Guo L."/>
            <person name="Liang H."/>
            <person name="Lu P."/>
            <person name="Wu Y."/>
            <person name="Zhang Z."/>
            <person name="Ro D.K."/>
            <person name="Shang Y."/>
            <person name="Huang S."/>
            <person name="Yan J."/>
        </authorList>
    </citation>
    <scope>NUCLEOTIDE SEQUENCE [LARGE SCALE GENOMIC DNA]</scope>
    <source>
        <strain evidence="11">Ta-2019</strain>
    </source>
</reference>
<name>A0AA38L8Y9_TAXCH</name>
<evidence type="ECO:0000313" key="11">
    <source>
        <dbReference type="EMBL" id="KAH9311917.1"/>
    </source>
</evidence>
<evidence type="ECO:0000256" key="2">
    <source>
        <dbReference type="ARBA" id="ARBA00010159"/>
    </source>
</evidence>
<comment type="similarity">
    <text evidence="2">Belongs to the two pore domain potassium channel (TC 1.A.1.7) family.</text>
</comment>
<evidence type="ECO:0000256" key="5">
    <source>
        <dbReference type="ARBA" id="ARBA00022989"/>
    </source>
</evidence>
<keyword evidence="12" id="KW-1185">Reference proteome</keyword>
<keyword evidence="3" id="KW-0813">Transport</keyword>
<dbReference type="FunFam" id="1.10.287.70:FF:000167">
    <property type="entry name" value="Two-pore potassium channel 2-like"/>
    <property type="match status" value="1"/>
</dbReference>
<keyword evidence="8" id="KW-0407">Ion channel</keyword>
<accession>A0AA38L8Y9</accession>
<dbReference type="PANTHER" id="PTHR11003">
    <property type="entry name" value="POTASSIUM CHANNEL, SUBFAMILY K"/>
    <property type="match status" value="1"/>
</dbReference>
<evidence type="ECO:0000256" key="1">
    <source>
        <dbReference type="ARBA" id="ARBA00004141"/>
    </source>
</evidence>
<dbReference type="Proteomes" id="UP000824469">
    <property type="component" value="Unassembled WGS sequence"/>
</dbReference>
<keyword evidence="7 9" id="KW-0472">Membrane</keyword>
<evidence type="ECO:0000256" key="3">
    <source>
        <dbReference type="ARBA" id="ARBA00022448"/>
    </source>
</evidence>
<comment type="caution">
    <text evidence="11">The sequence shown here is derived from an EMBL/GenBank/DDBJ whole genome shotgun (WGS) entry which is preliminary data.</text>
</comment>
<dbReference type="GO" id="GO:0030322">
    <property type="term" value="P:stabilization of membrane potential"/>
    <property type="evidence" value="ECO:0007669"/>
    <property type="project" value="TreeGrafter"/>
</dbReference>
<dbReference type="GO" id="GO:0005886">
    <property type="term" value="C:plasma membrane"/>
    <property type="evidence" value="ECO:0007669"/>
    <property type="project" value="TreeGrafter"/>
</dbReference>
<evidence type="ECO:0000256" key="7">
    <source>
        <dbReference type="ARBA" id="ARBA00023136"/>
    </source>
</evidence>
<gene>
    <name evidence="11" type="ORF">KI387_026952</name>
</gene>
<dbReference type="GO" id="GO:0009705">
    <property type="term" value="C:plant-type vacuole membrane"/>
    <property type="evidence" value="ECO:0007669"/>
    <property type="project" value="TreeGrafter"/>
</dbReference>
<dbReference type="InterPro" id="IPR003280">
    <property type="entry name" value="2pore_dom_K_chnl"/>
</dbReference>
<organism evidence="11 12">
    <name type="scientific">Taxus chinensis</name>
    <name type="common">Chinese yew</name>
    <name type="synonym">Taxus wallichiana var. chinensis</name>
    <dbReference type="NCBI Taxonomy" id="29808"/>
    <lineage>
        <taxon>Eukaryota</taxon>
        <taxon>Viridiplantae</taxon>
        <taxon>Streptophyta</taxon>
        <taxon>Embryophyta</taxon>
        <taxon>Tracheophyta</taxon>
        <taxon>Spermatophyta</taxon>
        <taxon>Pinopsida</taxon>
        <taxon>Pinidae</taxon>
        <taxon>Conifers II</taxon>
        <taxon>Cupressales</taxon>
        <taxon>Taxaceae</taxon>
        <taxon>Taxus</taxon>
    </lineage>
</organism>
<dbReference type="SUPFAM" id="SSF81324">
    <property type="entry name" value="Voltage-gated potassium channels"/>
    <property type="match status" value="1"/>
</dbReference>
<evidence type="ECO:0000256" key="6">
    <source>
        <dbReference type="ARBA" id="ARBA00023065"/>
    </source>
</evidence>
<dbReference type="AlphaFoldDB" id="A0AA38L8Y9"/>
<dbReference type="InterPro" id="IPR013099">
    <property type="entry name" value="K_chnl_dom"/>
</dbReference>